<dbReference type="Proteomes" id="UP000735302">
    <property type="component" value="Unassembled WGS sequence"/>
</dbReference>
<comment type="caution">
    <text evidence="2">The sequence shown here is derived from an EMBL/GenBank/DDBJ whole genome shotgun (WGS) entry which is preliminary data.</text>
</comment>
<evidence type="ECO:0000256" key="1">
    <source>
        <dbReference type="SAM" id="MobiDB-lite"/>
    </source>
</evidence>
<keyword evidence="3" id="KW-1185">Reference proteome</keyword>
<evidence type="ECO:0000313" key="2">
    <source>
        <dbReference type="EMBL" id="GFO21926.1"/>
    </source>
</evidence>
<dbReference type="AlphaFoldDB" id="A0AAV4BF47"/>
<sequence>MCNRVLWMLPKLDSQQPELCAHQAECMGLRDSRLPWSSLCRSYLSSRNNSSSSFTRASKESVCGDGSVPKPHVQCDLQPTSVIRDFMYKLDTPILNGQLLHS</sequence>
<name>A0AAV4BF47_9GAST</name>
<reference evidence="2 3" key="1">
    <citation type="journal article" date="2021" name="Elife">
        <title>Chloroplast acquisition without the gene transfer in kleptoplastic sea slugs, Plakobranchus ocellatus.</title>
        <authorList>
            <person name="Maeda T."/>
            <person name="Takahashi S."/>
            <person name="Yoshida T."/>
            <person name="Shimamura S."/>
            <person name="Takaki Y."/>
            <person name="Nagai Y."/>
            <person name="Toyoda A."/>
            <person name="Suzuki Y."/>
            <person name="Arimoto A."/>
            <person name="Ishii H."/>
            <person name="Satoh N."/>
            <person name="Nishiyama T."/>
            <person name="Hasebe M."/>
            <person name="Maruyama T."/>
            <person name="Minagawa J."/>
            <person name="Obokata J."/>
            <person name="Shigenobu S."/>
        </authorList>
    </citation>
    <scope>NUCLEOTIDE SEQUENCE [LARGE SCALE GENOMIC DNA]</scope>
</reference>
<feature type="region of interest" description="Disordered" evidence="1">
    <location>
        <begin position="46"/>
        <end position="67"/>
    </location>
</feature>
<gene>
    <name evidence="2" type="ORF">PoB_004843100</name>
</gene>
<dbReference type="EMBL" id="BLXT01005315">
    <property type="protein sequence ID" value="GFO21926.1"/>
    <property type="molecule type" value="Genomic_DNA"/>
</dbReference>
<organism evidence="2 3">
    <name type="scientific">Plakobranchus ocellatus</name>
    <dbReference type="NCBI Taxonomy" id="259542"/>
    <lineage>
        <taxon>Eukaryota</taxon>
        <taxon>Metazoa</taxon>
        <taxon>Spiralia</taxon>
        <taxon>Lophotrochozoa</taxon>
        <taxon>Mollusca</taxon>
        <taxon>Gastropoda</taxon>
        <taxon>Heterobranchia</taxon>
        <taxon>Euthyneura</taxon>
        <taxon>Panpulmonata</taxon>
        <taxon>Sacoglossa</taxon>
        <taxon>Placobranchoidea</taxon>
        <taxon>Plakobranchidae</taxon>
        <taxon>Plakobranchus</taxon>
    </lineage>
</organism>
<proteinExistence type="predicted"/>
<protein>
    <submittedName>
        <fullName evidence="2">Uncharacterized protein</fullName>
    </submittedName>
</protein>
<evidence type="ECO:0000313" key="3">
    <source>
        <dbReference type="Proteomes" id="UP000735302"/>
    </source>
</evidence>
<accession>A0AAV4BF47</accession>